<sequence>MRTTEQGHADRRCTGPGMVAGRRSLHMVPADVRASPAKSLAFRPTRVGLIFPSASVPEFPQFVERRTVLASACTRSPSGVRVPTPEWSILMNSIIRNSVLGIAGLAFAGGVAAGPLTDTHTPTVDTTPVAAVAVQADKPAVDTGKLIPHGVQGAQSRIDLSDEQVANTKAIIAATKKAGMDERAAVVSIATALQESKLENLGHLGDRNDHDSQGLFQQRPSSGWGTVEQITDPEYSTTAFLKGLKQVDGWQDMPLTKAAQTVQVSAYPDHYAQWEQLAADLVAKHWNS</sequence>
<organism evidence="1 2">
    <name type="scientific">Micromonospora peucetia</name>
    <dbReference type="NCBI Taxonomy" id="47871"/>
    <lineage>
        <taxon>Bacteria</taxon>
        <taxon>Bacillati</taxon>
        <taxon>Actinomycetota</taxon>
        <taxon>Actinomycetes</taxon>
        <taxon>Micromonosporales</taxon>
        <taxon>Micromonosporaceae</taxon>
        <taxon>Micromonospora</taxon>
    </lineage>
</organism>
<protein>
    <submittedName>
        <fullName evidence="1">Uncharacterized protein</fullName>
    </submittedName>
</protein>
<reference evidence="1 2" key="1">
    <citation type="submission" date="2016-06" db="EMBL/GenBank/DDBJ databases">
        <authorList>
            <person name="Kjaerup R.B."/>
            <person name="Dalgaard T.S."/>
            <person name="Juul-Madsen H.R."/>
        </authorList>
    </citation>
    <scope>NUCLEOTIDE SEQUENCE [LARGE SCALE GENOMIC DNA]</scope>
    <source>
        <strain evidence="1 2">DSM 43363</strain>
    </source>
</reference>
<dbReference type="Proteomes" id="UP000199343">
    <property type="component" value="Unassembled WGS sequence"/>
</dbReference>
<accession>A0A1C6U0K5</accession>
<dbReference type="EMBL" id="FMIC01000002">
    <property type="protein sequence ID" value="SCL47433.1"/>
    <property type="molecule type" value="Genomic_DNA"/>
</dbReference>
<dbReference type="AlphaFoldDB" id="A0A1C6U0K5"/>
<proteinExistence type="predicted"/>
<dbReference type="STRING" id="47871.GA0070608_0218"/>
<evidence type="ECO:0000313" key="1">
    <source>
        <dbReference type="EMBL" id="SCL47433.1"/>
    </source>
</evidence>
<gene>
    <name evidence="1" type="ORF">GA0070608_0218</name>
</gene>
<name>A0A1C6U0K5_9ACTN</name>
<evidence type="ECO:0000313" key="2">
    <source>
        <dbReference type="Proteomes" id="UP000199343"/>
    </source>
</evidence>